<feature type="transmembrane region" description="Helical" evidence="2">
    <location>
        <begin position="121"/>
        <end position="144"/>
    </location>
</feature>
<dbReference type="Pfam" id="PF17270">
    <property type="entry name" value="DUF5336"/>
    <property type="match status" value="1"/>
</dbReference>
<keyword evidence="4" id="KW-1185">Reference proteome</keyword>
<dbReference type="Proteomes" id="UP000093629">
    <property type="component" value="Unassembled WGS sequence"/>
</dbReference>
<evidence type="ECO:0000313" key="4">
    <source>
        <dbReference type="Proteomes" id="UP000093629"/>
    </source>
</evidence>
<keyword evidence="2" id="KW-0472">Membrane</keyword>
<sequence>MIMSYPGNQGYYAADQSSGWTGSDSYWSSEPESGSKMSHRHLTLAVVVLGACAYLVSFGPMVKTAGIGWEVRLAALAGLLAAFGLLPRQIPAGKIVAALAALGFLDALSSVLVVPDGIQPGWASWVVVVVNGLQTAAAVGALLAQPSATADQQAWYAAWYAASAEQYAQAAAQYYGQYPDRGQAESGYATGDAHTQHEAHHVAVAEARGAAESQEASYSEFIGQNAGAQPGPVPGVHSAQPSATPGFGEPNAGHAPVPAQQQPAVSQPEHRVSN</sequence>
<keyword evidence="2" id="KW-0812">Transmembrane</keyword>
<dbReference type="AlphaFoldDB" id="A0A1A3NAS6"/>
<reference evidence="3 4" key="1">
    <citation type="submission" date="2016-06" db="EMBL/GenBank/DDBJ databases">
        <authorList>
            <person name="Kjaerup R.B."/>
            <person name="Dalgaard T.S."/>
            <person name="Juul-Madsen H.R."/>
        </authorList>
    </citation>
    <scope>NUCLEOTIDE SEQUENCE [LARGE SCALE GENOMIC DNA]</scope>
    <source>
        <strain evidence="3 4">1245139.5</strain>
    </source>
</reference>
<accession>A0A1A3NAS6</accession>
<proteinExistence type="predicted"/>
<name>A0A1A3NAS6_MYCAS</name>
<keyword evidence="2" id="KW-1133">Transmembrane helix</keyword>
<feature type="transmembrane region" description="Helical" evidence="2">
    <location>
        <begin position="67"/>
        <end position="86"/>
    </location>
</feature>
<evidence type="ECO:0000256" key="2">
    <source>
        <dbReference type="SAM" id="Phobius"/>
    </source>
</evidence>
<gene>
    <name evidence="3" type="ORF">A5636_20785</name>
</gene>
<feature type="transmembrane region" description="Helical" evidence="2">
    <location>
        <begin position="95"/>
        <end position="115"/>
    </location>
</feature>
<evidence type="ECO:0008006" key="5">
    <source>
        <dbReference type="Google" id="ProtNLM"/>
    </source>
</evidence>
<evidence type="ECO:0000256" key="1">
    <source>
        <dbReference type="SAM" id="MobiDB-lite"/>
    </source>
</evidence>
<comment type="caution">
    <text evidence="3">The sequence shown here is derived from an EMBL/GenBank/DDBJ whole genome shotgun (WGS) entry which is preliminary data.</text>
</comment>
<feature type="transmembrane region" description="Helical" evidence="2">
    <location>
        <begin position="42"/>
        <end position="61"/>
    </location>
</feature>
<evidence type="ECO:0000313" key="3">
    <source>
        <dbReference type="EMBL" id="OBK18450.1"/>
    </source>
</evidence>
<organism evidence="3 4">
    <name type="scientific">Mycobacterium asiaticum</name>
    <dbReference type="NCBI Taxonomy" id="1790"/>
    <lineage>
        <taxon>Bacteria</taxon>
        <taxon>Bacillati</taxon>
        <taxon>Actinomycetota</taxon>
        <taxon>Actinomycetes</taxon>
        <taxon>Mycobacteriales</taxon>
        <taxon>Mycobacteriaceae</taxon>
        <taxon>Mycobacterium</taxon>
    </lineage>
</organism>
<protein>
    <recommendedName>
        <fullName evidence="5">34 kDa antigenic protein</fullName>
    </recommendedName>
</protein>
<feature type="region of interest" description="Disordered" evidence="1">
    <location>
        <begin position="224"/>
        <end position="274"/>
    </location>
</feature>
<dbReference type="InterPro" id="IPR035166">
    <property type="entry name" value="DUF5336"/>
</dbReference>
<feature type="compositionally biased region" description="Low complexity" evidence="1">
    <location>
        <begin position="255"/>
        <end position="267"/>
    </location>
</feature>
<dbReference type="EMBL" id="LZLQ01000030">
    <property type="protein sequence ID" value="OBK18450.1"/>
    <property type="molecule type" value="Genomic_DNA"/>
</dbReference>